<sequence length="153" mass="18308">APHSFPAFQHPSHELLHENGFIQHKYYKYHAKALKERKREGAGHSQEMNTLFRFWSHFLRDNFNKKMYNEFKRLAVEDANANYRYGLECLFRFYSYGLEKKFRQEDKSRRKLDVMAELKPLLEQYKAIDDFKTAQGNNTNPLTNSYIVPNHGL</sequence>
<dbReference type="GO" id="GO:0048255">
    <property type="term" value="P:mRNA stabilization"/>
    <property type="evidence" value="ECO:0007669"/>
    <property type="project" value="InterPro"/>
</dbReference>
<comment type="caution">
    <text evidence="1">The sequence shown here is derived from an EMBL/GenBank/DDBJ whole genome shotgun (WGS) entry which is preliminary data.</text>
</comment>
<keyword evidence="1" id="KW-0687">Ribonucleoprotein</keyword>
<dbReference type="InterPro" id="IPR006607">
    <property type="entry name" value="DM15"/>
</dbReference>
<accession>A0A9P6LZR4</accession>
<dbReference type="GO" id="GO:0000339">
    <property type="term" value="F:RNA cap binding"/>
    <property type="evidence" value="ECO:0007669"/>
    <property type="project" value="InterPro"/>
</dbReference>
<feature type="non-terminal residue" evidence="1">
    <location>
        <position position="153"/>
    </location>
</feature>
<dbReference type="GO" id="GO:1990904">
    <property type="term" value="C:ribonucleoprotein complex"/>
    <property type="evidence" value="ECO:0007669"/>
    <property type="project" value="UniProtKB-KW"/>
</dbReference>
<dbReference type="SMART" id="SM00684">
    <property type="entry name" value="DM15"/>
    <property type="match status" value="2"/>
</dbReference>
<dbReference type="AlphaFoldDB" id="A0A9P6LZR4"/>
<dbReference type="EMBL" id="JAAAHW010006777">
    <property type="protein sequence ID" value="KAF9955176.1"/>
    <property type="molecule type" value="Genomic_DNA"/>
</dbReference>
<organism evidence="1 2">
    <name type="scientific">Modicella reniformis</name>
    <dbReference type="NCBI Taxonomy" id="1440133"/>
    <lineage>
        <taxon>Eukaryota</taxon>
        <taxon>Fungi</taxon>
        <taxon>Fungi incertae sedis</taxon>
        <taxon>Mucoromycota</taxon>
        <taxon>Mortierellomycotina</taxon>
        <taxon>Mortierellomycetes</taxon>
        <taxon>Mortierellales</taxon>
        <taxon>Mortierellaceae</taxon>
        <taxon>Modicella</taxon>
    </lineage>
</organism>
<reference evidence="1" key="1">
    <citation type="journal article" date="2020" name="Fungal Divers.">
        <title>Resolving the Mortierellaceae phylogeny through synthesis of multi-gene phylogenetics and phylogenomics.</title>
        <authorList>
            <person name="Vandepol N."/>
            <person name="Liber J."/>
            <person name="Desiro A."/>
            <person name="Na H."/>
            <person name="Kennedy M."/>
            <person name="Barry K."/>
            <person name="Grigoriev I.V."/>
            <person name="Miller A.N."/>
            <person name="O'Donnell K."/>
            <person name="Stajich J.E."/>
            <person name="Bonito G."/>
        </authorList>
    </citation>
    <scope>NUCLEOTIDE SEQUENCE</scope>
    <source>
        <strain evidence="1">MES-2147</strain>
    </source>
</reference>
<evidence type="ECO:0000313" key="2">
    <source>
        <dbReference type="Proteomes" id="UP000749646"/>
    </source>
</evidence>
<dbReference type="Proteomes" id="UP000749646">
    <property type="component" value="Unassembled WGS sequence"/>
</dbReference>
<protein>
    <submittedName>
        <fullName evidence="1">La ribonucleoprotein domain member 1B</fullName>
    </submittedName>
</protein>
<dbReference type="OrthoDB" id="340227at2759"/>
<evidence type="ECO:0000313" key="1">
    <source>
        <dbReference type="EMBL" id="KAF9955176.1"/>
    </source>
</evidence>
<gene>
    <name evidence="1" type="primary">LARP1B</name>
    <name evidence="1" type="ORF">BGZ65_003568</name>
</gene>
<dbReference type="Pfam" id="PF21071">
    <property type="entry name" value="LARP1_HEAT"/>
    <property type="match status" value="1"/>
</dbReference>
<name>A0A9P6LZR4_9FUNG</name>
<keyword evidence="2" id="KW-1185">Reference proteome</keyword>
<proteinExistence type="predicted"/>